<dbReference type="SUPFAM" id="SSF48371">
    <property type="entry name" value="ARM repeat"/>
    <property type="match status" value="1"/>
</dbReference>
<accession>S8EJY4</accession>
<proteinExistence type="inferred from homology"/>
<dbReference type="InterPro" id="IPR039600">
    <property type="entry name" value="TANGO6/Rtp1"/>
</dbReference>
<dbReference type="Proteomes" id="UP000015241">
    <property type="component" value="Unassembled WGS sequence"/>
</dbReference>
<gene>
    <name evidence="4" type="ORF">FOMPIDRAFT_49418</name>
</gene>
<dbReference type="InParanoid" id="S8EJY4"/>
<keyword evidence="5" id="KW-1185">Reference proteome</keyword>
<evidence type="ECO:0000256" key="2">
    <source>
        <dbReference type="SAM" id="MobiDB-lite"/>
    </source>
</evidence>
<dbReference type="Gene3D" id="1.25.10.10">
    <property type="entry name" value="Leucine-rich Repeat Variant"/>
    <property type="match status" value="1"/>
</dbReference>
<dbReference type="InterPro" id="IPR011989">
    <property type="entry name" value="ARM-like"/>
</dbReference>
<feature type="compositionally biased region" description="Polar residues" evidence="2">
    <location>
        <begin position="369"/>
        <end position="380"/>
    </location>
</feature>
<sequence>MELGLEILLRAGASLLGSSPSEAATNVADVLKQRLVQYHAITSTECPALDESLEDLQLRTAMEALYVLQRLQCEWSRDDAASRSQGGPSSAGIGSRDLTKVRTLLAIVFKWGVEPLLGRVVNAIPVKTPAKPQAHAGAKIIDLTGVPDDYDRLSGVVLRFLTLPFPDDPQGPLLQTAVTSTLLSKHLGDLLKPCIVLGWMPKNLATECIKSVDSVRPLVMRLLARLPAAQTIAAFGSILSDNSVPLPYVRKSCSFLLCRQLLRPEGVAGLLAAVFGEEDISGEDAPLEKLEHVARLLDTAPASMRLLTILSGDVRRVPPVYRRAIAFALSRMLASEDDKKRAIVSRILLARLHQPFLTASPVDDPPEVPSQTSDASPELSSSEALGILQTLLTNADPSPTFITNLLTPIVPALYAILSDLEATKTSDPALKESVRGFLVTWGRIISAREGIDALWAVVQGEGGEWKADVAGNLSRVATAGQKPSLSLFTPEDLRRAEEAGELDADANLFNLRPDPTQFVRYLKSIGRSDISSEIFVRLLEAYREVKAQAESDPLRTLLYLQLILQMQSHLSTDNSASSILNKPDHILSFIKHALESAAAPAPAAPKEERRPNNRGLHLEDLRIVEEDEAEVEEGDSDDEEPEPGASTDDEMVATSLNLLLSILEAHPELSARVAPILNDIFSLLEPLSKDASDTIRPLAREARMVMTARLASTSAPSSSRKSKKSKGDEETPQETYQKALKLLQDPLLPVRAHGLLLLRNLVSARRAPAERGAVRLEEPALDRALVPGILSIFLQSVQDDDSYMYLNAVQGLSAMVDGFGKDVLRGLVRTYCEGTDGVGRASVMTQQEVDTRTRVGEALGQVVRRCGDALPAYSDILVPPLFQAVRTQDLPTTLRTSAISLLAQFARTNSLALLPYAVDLSEAMVDLLQVETVPAAPRQERTAPGQAPDGSREDKATDDEAEEPTPSPSPVPDTMDAQPTSKNSKFPPLRRAALHFLTLLIQACTERLNDPGANDALAFPTRLVRRAKTTLGYVAATDEDGVVRVMAREAQEGLEQLGQAVMGM</sequence>
<protein>
    <recommendedName>
        <fullName evidence="3">RNA polymerase II assembly factor Rtp1 C-terminal domain-containing protein</fullName>
    </recommendedName>
</protein>
<dbReference type="PANTHER" id="PTHR20959:SF1">
    <property type="entry name" value="TRANSPORT AND GOLGI ORGANIZATION PROTEIN 6 HOMOLOG"/>
    <property type="match status" value="1"/>
</dbReference>
<reference evidence="4 5" key="1">
    <citation type="journal article" date="2012" name="Science">
        <title>The Paleozoic origin of enzymatic lignin decomposition reconstructed from 31 fungal genomes.</title>
        <authorList>
            <person name="Floudas D."/>
            <person name="Binder M."/>
            <person name="Riley R."/>
            <person name="Barry K."/>
            <person name="Blanchette R.A."/>
            <person name="Henrissat B."/>
            <person name="Martinez A.T."/>
            <person name="Otillar R."/>
            <person name="Spatafora J.W."/>
            <person name="Yadav J.S."/>
            <person name="Aerts A."/>
            <person name="Benoit I."/>
            <person name="Boyd A."/>
            <person name="Carlson A."/>
            <person name="Copeland A."/>
            <person name="Coutinho P.M."/>
            <person name="de Vries R.P."/>
            <person name="Ferreira P."/>
            <person name="Findley K."/>
            <person name="Foster B."/>
            <person name="Gaskell J."/>
            <person name="Glotzer D."/>
            <person name="Gorecki P."/>
            <person name="Heitman J."/>
            <person name="Hesse C."/>
            <person name="Hori C."/>
            <person name="Igarashi K."/>
            <person name="Jurgens J.A."/>
            <person name="Kallen N."/>
            <person name="Kersten P."/>
            <person name="Kohler A."/>
            <person name="Kuees U."/>
            <person name="Kumar T.K.A."/>
            <person name="Kuo A."/>
            <person name="LaButti K."/>
            <person name="Larrondo L.F."/>
            <person name="Lindquist E."/>
            <person name="Ling A."/>
            <person name="Lombard V."/>
            <person name="Lucas S."/>
            <person name="Lundell T."/>
            <person name="Martin R."/>
            <person name="McLaughlin D.J."/>
            <person name="Morgenstern I."/>
            <person name="Morin E."/>
            <person name="Murat C."/>
            <person name="Nagy L.G."/>
            <person name="Nolan M."/>
            <person name="Ohm R.A."/>
            <person name="Patyshakuliyeva A."/>
            <person name="Rokas A."/>
            <person name="Ruiz-Duenas F.J."/>
            <person name="Sabat G."/>
            <person name="Salamov A."/>
            <person name="Samejima M."/>
            <person name="Schmutz J."/>
            <person name="Slot J.C."/>
            <person name="St John F."/>
            <person name="Stenlid J."/>
            <person name="Sun H."/>
            <person name="Sun S."/>
            <person name="Syed K."/>
            <person name="Tsang A."/>
            <person name="Wiebenga A."/>
            <person name="Young D."/>
            <person name="Pisabarro A."/>
            <person name="Eastwood D.C."/>
            <person name="Martin F."/>
            <person name="Cullen D."/>
            <person name="Grigoriev I.V."/>
            <person name="Hibbett D.S."/>
        </authorList>
    </citation>
    <scope>NUCLEOTIDE SEQUENCE</scope>
    <source>
        <strain evidence="5">FP-58527</strain>
    </source>
</reference>
<feature type="region of interest" description="Disordered" evidence="2">
    <location>
        <begin position="935"/>
        <end position="986"/>
    </location>
</feature>
<evidence type="ECO:0000259" key="3">
    <source>
        <dbReference type="Pfam" id="PF10363"/>
    </source>
</evidence>
<dbReference type="InterPro" id="IPR019451">
    <property type="entry name" value="Rtp1_C1"/>
</dbReference>
<name>S8EJY4_FOMSC</name>
<dbReference type="HOGENOM" id="CLU_005991_0_0_1"/>
<evidence type="ECO:0000256" key="1">
    <source>
        <dbReference type="ARBA" id="ARBA00005724"/>
    </source>
</evidence>
<feature type="compositionally biased region" description="Acidic residues" evidence="2">
    <location>
        <begin position="625"/>
        <end position="648"/>
    </location>
</feature>
<dbReference type="OrthoDB" id="39591at2759"/>
<organism evidence="4 5">
    <name type="scientific">Fomitopsis schrenkii</name>
    <name type="common">Brown rot fungus</name>
    <dbReference type="NCBI Taxonomy" id="2126942"/>
    <lineage>
        <taxon>Eukaryota</taxon>
        <taxon>Fungi</taxon>
        <taxon>Dikarya</taxon>
        <taxon>Basidiomycota</taxon>
        <taxon>Agaricomycotina</taxon>
        <taxon>Agaricomycetes</taxon>
        <taxon>Polyporales</taxon>
        <taxon>Fomitopsis</taxon>
    </lineage>
</organism>
<feature type="region of interest" description="Disordered" evidence="2">
    <location>
        <begin position="360"/>
        <end position="380"/>
    </location>
</feature>
<dbReference type="Pfam" id="PF10363">
    <property type="entry name" value="RTP1_C1"/>
    <property type="match status" value="1"/>
</dbReference>
<feature type="region of interest" description="Disordered" evidence="2">
    <location>
        <begin position="708"/>
        <end position="734"/>
    </location>
</feature>
<evidence type="ECO:0000313" key="4">
    <source>
        <dbReference type="EMBL" id="EPT03654.1"/>
    </source>
</evidence>
<dbReference type="EMBL" id="KE504129">
    <property type="protein sequence ID" value="EPT03654.1"/>
    <property type="molecule type" value="Genomic_DNA"/>
</dbReference>
<dbReference type="eggNOG" id="KOG4653">
    <property type="taxonomic scope" value="Eukaryota"/>
</dbReference>
<feature type="region of interest" description="Disordered" evidence="2">
    <location>
        <begin position="598"/>
        <end position="648"/>
    </location>
</feature>
<dbReference type="GO" id="GO:0009306">
    <property type="term" value="P:protein secretion"/>
    <property type="evidence" value="ECO:0007669"/>
    <property type="project" value="TreeGrafter"/>
</dbReference>
<dbReference type="STRING" id="743788.S8EJY4"/>
<feature type="compositionally biased region" description="Basic and acidic residues" evidence="2">
    <location>
        <begin position="605"/>
        <end position="624"/>
    </location>
</feature>
<comment type="similarity">
    <text evidence="1">Belongs to the Tango6 family.</text>
</comment>
<feature type="domain" description="RNA polymerase II assembly factor Rtp1 C-terminal" evidence="3">
    <location>
        <begin position="736"/>
        <end position="868"/>
    </location>
</feature>
<dbReference type="AlphaFoldDB" id="S8EJY4"/>
<dbReference type="InterPro" id="IPR016024">
    <property type="entry name" value="ARM-type_fold"/>
</dbReference>
<evidence type="ECO:0000313" key="5">
    <source>
        <dbReference type="Proteomes" id="UP000015241"/>
    </source>
</evidence>
<dbReference type="PANTHER" id="PTHR20959">
    <property type="entry name" value="TRANSPORT AND GOLGI ORGANIZATION PROTEIN 6 FAMILY MEMBER"/>
    <property type="match status" value="1"/>
</dbReference>